<comment type="caution">
    <text evidence="1">The sequence shown here is derived from an EMBL/GenBank/DDBJ whole genome shotgun (WGS) entry which is preliminary data.</text>
</comment>
<keyword evidence="2" id="KW-1185">Reference proteome</keyword>
<dbReference type="EMBL" id="BMAO01031200">
    <property type="protein sequence ID" value="GFQ73180.1"/>
    <property type="molecule type" value="Genomic_DNA"/>
</dbReference>
<evidence type="ECO:0000313" key="1">
    <source>
        <dbReference type="EMBL" id="GFQ73180.1"/>
    </source>
</evidence>
<sequence length="138" mass="15525">MPRSRNFPKSNIRSRNSICGETKPGYLCLICCLLSMEAFCNPGDIEAFFYASYVAFWERLQWVPGELGDGREVGTERGGGQVLLRTWSASDVIKREGGSGIPLLWATELLFPGVGLRWLSNLVGPLEWVQKYRRIPGR</sequence>
<reference evidence="1" key="1">
    <citation type="submission" date="2020-07" db="EMBL/GenBank/DDBJ databases">
        <title>Multicomponent nature underlies the extraordinary mechanical properties of spider dragline silk.</title>
        <authorList>
            <person name="Kono N."/>
            <person name="Nakamura H."/>
            <person name="Mori M."/>
            <person name="Yoshida Y."/>
            <person name="Ohtoshi R."/>
            <person name="Malay A.D."/>
            <person name="Moran D.A.P."/>
            <person name="Tomita M."/>
            <person name="Numata K."/>
            <person name="Arakawa K."/>
        </authorList>
    </citation>
    <scope>NUCLEOTIDE SEQUENCE</scope>
</reference>
<evidence type="ECO:0000313" key="2">
    <source>
        <dbReference type="Proteomes" id="UP000887116"/>
    </source>
</evidence>
<proteinExistence type="predicted"/>
<gene>
    <name evidence="1" type="ORF">TNCT_453231</name>
</gene>
<protein>
    <submittedName>
        <fullName evidence="1">Uncharacterized protein</fullName>
    </submittedName>
</protein>
<dbReference type="Proteomes" id="UP000887116">
    <property type="component" value="Unassembled WGS sequence"/>
</dbReference>
<name>A0A8X6F7H6_TRICU</name>
<organism evidence="1 2">
    <name type="scientific">Trichonephila clavata</name>
    <name type="common">Joro spider</name>
    <name type="synonym">Nephila clavata</name>
    <dbReference type="NCBI Taxonomy" id="2740835"/>
    <lineage>
        <taxon>Eukaryota</taxon>
        <taxon>Metazoa</taxon>
        <taxon>Ecdysozoa</taxon>
        <taxon>Arthropoda</taxon>
        <taxon>Chelicerata</taxon>
        <taxon>Arachnida</taxon>
        <taxon>Araneae</taxon>
        <taxon>Araneomorphae</taxon>
        <taxon>Entelegynae</taxon>
        <taxon>Araneoidea</taxon>
        <taxon>Nephilidae</taxon>
        <taxon>Trichonephila</taxon>
    </lineage>
</organism>
<accession>A0A8X6F7H6</accession>
<dbReference type="AlphaFoldDB" id="A0A8X6F7H6"/>